<sequence length="66" mass="7382">MGFIKSALVGAAIYAGIQYITKKDILTGRSILDELLEKAPEFIDKAKIYAKEVEIKVEQPIDPHYS</sequence>
<evidence type="ECO:0000313" key="1">
    <source>
        <dbReference type="EMBL" id="TKC10416.1"/>
    </source>
</evidence>
<proteinExistence type="predicted"/>
<dbReference type="Proteomes" id="UP000309488">
    <property type="component" value="Unassembled WGS sequence"/>
</dbReference>
<keyword evidence="2" id="KW-1185">Reference proteome</keyword>
<dbReference type="RefSeq" id="WP_136840233.1">
    <property type="nucleotide sequence ID" value="NZ_SWBR01000002.1"/>
</dbReference>
<gene>
    <name evidence="1" type="ORF">FA048_09505</name>
</gene>
<protein>
    <submittedName>
        <fullName evidence="1">YtxH domain-containing protein</fullName>
    </submittedName>
</protein>
<dbReference type="AlphaFoldDB" id="A0A4U1CSD4"/>
<reference evidence="1 2" key="1">
    <citation type="submission" date="2019-04" db="EMBL/GenBank/DDBJ databases">
        <title>Pedobacter sp. RP-3-22 sp. nov., isolated from Arctic soil.</title>
        <authorList>
            <person name="Dahal R.H."/>
            <person name="Kim D.-U."/>
        </authorList>
    </citation>
    <scope>NUCLEOTIDE SEQUENCE [LARGE SCALE GENOMIC DNA]</scope>
    <source>
        <strain evidence="1 2">RP-3-22</strain>
    </source>
</reference>
<comment type="caution">
    <text evidence="1">The sequence shown here is derived from an EMBL/GenBank/DDBJ whole genome shotgun (WGS) entry which is preliminary data.</text>
</comment>
<accession>A0A4U1CSD4</accession>
<dbReference type="EMBL" id="SWBR01000002">
    <property type="protein sequence ID" value="TKC10416.1"/>
    <property type="molecule type" value="Genomic_DNA"/>
</dbReference>
<evidence type="ECO:0000313" key="2">
    <source>
        <dbReference type="Proteomes" id="UP000309488"/>
    </source>
</evidence>
<organism evidence="1 2">
    <name type="scientific">Pedobacter polaris</name>
    <dbReference type="NCBI Taxonomy" id="2571273"/>
    <lineage>
        <taxon>Bacteria</taxon>
        <taxon>Pseudomonadati</taxon>
        <taxon>Bacteroidota</taxon>
        <taxon>Sphingobacteriia</taxon>
        <taxon>Sphingobacteriales</taxon>
        <taxon>Sphingobacteriaceae</taxon>
        <taxon>Pedobacter</taxon>
    </lineage>
</organism>
<dbReference type="OrthoDB" id="798795at2"/>
<name>A0A4U1CSD4_9SPHI</name>